<evidence type="ECO:0000313" key="2">
    <source>
        <dbReference type="EMBL" id="RAO38124.1"/>
    </source>
</evidence>
<protein>
    <submittedName>
        <fullName evidence="2">Uncharacterized protein</fullName>
    </submittedName>
</protein>
<name>A0A328NRW7_9ACTN</name>
<gene>
    <name evidence="2" type="ORF">PSN13_01095</name>
</gene>
<keyword evidence="1" id="KW-0472">Membrane</keyword>
<accession>A0A328NRW7</accession>
<sequence>MDATVMTPDRAGRKQQRLRLILGLVLLPAVVGALAVGVAVGGQNTGIFDGEPPRWAGNFGRLLVILGVIVEVAAVVWVVRTGRYRAARQSPLLTLSWSHRRRLARQVRRGTPEADEDPALLVETARQAAGQRWFVVLVAGLATTSVGQAFLGFAPFFAVIGGLLLVIWTVLTVSVLRNARRAEAFLRDHPDLSGRWP</sequence>
<feature type="transmembrane region" description="Helical" evidence="1">
    <location>
        <begin position="20"/>
        <end position="39"/>
    </location>
</feature>
<keyword evidence="1" id="KW-0812">Transmembrane</keyword>
<organism evidence="2 3">
    <name type="scientific">Micromonospora saelicesensis</name>
    <dbReference type="NCBI Taxonomy" id="285676"/>
    <lineage>
        <taxon>Bacteria</taxon>
        <taxon>Bacillati</taxon>
        <taxon>Actinomycetota</taxon>
        <taxon>Actinomycetes</taxon>
        <taxon>Micromonosporales</taxon>
        <taxon>Micromonosporaceae</taxon>
        <taxon>Micromonospora</taxon>
    </lineage>
</organism>
<dbReference type="EMBL" id="PYAG01000004">
    <property type="protein sequence ID" value="RAO38124.1"/>
    <property type="molecule type" value="Genomic_DNA"/>
</dbReference>
<dbReference type="Proteomes" id="UP000249419">
    <property type="component" value="Unassembled WGS sequence"/>
</dbReference>
<proteinExistence type="predicted"/>
<feature type="transmembrane region" description="Helical" evidence="1">
    <location>
        <begin position="59"/>
        <end position="79"/>
    </location>
</feature>
<evidence type="ECO:0000313" key="3">
    <source>
        <dbReference type="Proteomes" id="UP000249419"/>
    </source>
</evidence>
<keyword evidence="1" id="KW-1133">Transmembrane helix</keyword>
<evidence type="ECO:0000256" key="1">
    <source>
        <dbReference type="SAM" id="Phobius"/>
    </source>
</evidence>
<dbReference type="AlphaFoldDB" id="A0A328NRW7"/>
<feature type="transmembrane region" description="Helical" evidence="1">
    <location>
        <begin position="156"/>
        <end position="176"/>
    </location>
</feature>
<feature type="transmembrane region" description="Helical" evidence="1">
    <location>
        <begin position="133"/>
        <end position="150"/>
    </location>
</feature>
<reference evidence="2 3" key="1">
    <citation type="submission" date="2018-03" db="EMBL/GenBank/DDBJ databases">
        <title>Defining the species Micromonospora saelicesensis and Micromonospora noduli under the framework of genomics.</title>
        <authorList>
            <person name="Riesco R."/>
            <person name="Trujillo M.E."/>
        </authorList>
    </citation>
    <scope>NUCLEOTIDE SEQUENCE [LARGE SCALE GENOMIC DNA]</scope>
    <source>
        <strain evidence="2 3">PSN13</strain>
    </source>
</reference>
<comment type="caution">
    <text evidence="2">The sequence shown here is derived from an EMBL/GenBank/DDBJ whole genome shotgun (WGS) entry which is preliminary data.</text>
</comment>